<evidence type="ECO:0000313" key="2">
    <source>
        <dbReference type="EMBL" id="OGZ66163.1"/>
    </source>
</evidence>
<sequence length="81" mass="9219">MELLELSQIIFNVTLSITATIIGVTILIFIDRTFKAIKAVENFFITLDEKTQGVYRNVNLLLEGIPIVSFISKLFKKKSKK</sequence>
<gene>
    <name evidence="2" type="ORF">A2822_04000</name>
</gene>
<evidence type="ECO:0000256" key="1">
    <source>
        <dbReference type="SAM" id="Phobius"/>
    </source>
</evidence>
<comment type="caution">
    <text evidence="2">The sequence shown here is derived from an EMBL/GenBank/DDBJ whole genome shotgun (WGS) entry which is preliminary data.</text>
</comment>
<dbReference type="Proteomes" id="UP000178774">
    <property type="component" value="Unassembled WGS sequence"/>
</dbReference>
<dbReference type="AlphaFoldDB" id="A0A1G2HUM1"/>
<accession>A0A1G2HUM1</accession>
<reference evidence="2 3" key="1">
    <citation type="journal article" date="2016" name="Nat. Commun.">
        <title>Thousands of microbial genomes shed light on interconnected biogeochemical processes in an aquifer system.</title>
        <authorList>
            <person name="Anantharaman K."/>
            <person name="Brown C.T."/>
            <person name="Hug L.A."/>
            <person name="Sharon I."/>
            <person name="Castelle C.J."/>
            <person name="Probst A.J."/>
            <person name="Thomas B.C."/>
            <person name="Singh A."/>
            <person name="Wilkins M.J."/>
            <person name="Karaoz U."/>
            <person name="Brodie E.L."/>
            <person name="Williams K.H."/>
            <person name="Hubbard S.S."/>
            <person name="Banfield J.F."/>
        </authorList>
    </citation>
    <scope>NUCLEOTIDE SEQUENCE [LARGE SCALE GENOMIC DNA]</scope>
</reference>
<keyword evidence="1" id="KW-0812">Transmembrane</keyword>
<protein>
    <submittedName>
        <fullName evidence="2">Uncharacterized protein</fullName>
    </submittedName>
</protein>
<feature type="transmembrane region" description="Helical" evidence="1">
    <location>
        <begin position="6"/>
        <end position="30"/>
    </location>
</feature>
<name>A0A1G2HUM1_9BACT</name>
<evidence type="ECO:0000313" key="3">
    <source>
        <dbReference type="Proteomes" id="UP000178774"/>
    </source>
</evidence>
<keyword evidence="1" id="KW-1133">Transmembrane helix</keyword>
<organism evidence="2 3">
    <name type="scientific">Candidatus Staskawiczbacteria bacterium RIFCSPHIGHO2_01_FULL_41_41</name>
    <dbReference type="NCBI Taxonomy" id="1802203"/>
    <lineage>
        <taxon>Bacteria</taxon>
        <taxon>Candidatus Staskawicziibacteriota</taxon>
    </lineage>
</organism>
<dbReference type="EMBL" id="MHOP01000008">
    <property type="protein sequence ID" value="OGZ66163.1"/>
    <property type="molecule type" value="Genomic_DNA"/>
</dbReference>
<proteinExistence type="predicted"/>
<keyword evidence="1" id="KW-0472">Membrane</keyword>